<proteinExistence type="predicted"/>
<dbReference type="Gene3D" id="3.40.50.1000">
    <property type="entry name" value="HAD superfamily/HAD-like"/>
    <property type="match status" value="1"/>
</dbReference>
<gene>
    <name evidence="4" type="ORF">GPUH_LOCUS11448</name>
</gene>
<evidence type="ECO:0000259" key="2">
    <source>
        <dbReference type="Pfam" id="PF18572"/>
    </source>
</evidence>
<sequence length="370" mass="41623">MTESTAGSRRQDGAPATTNDSGNKAKIDPTDDGTETGRSTPESSKSTGQNSVVSEESGNNDRVQTVEEFKNLMYKMQETRRNIVAALLNEKELKSEDVETLQHTYDKLTDRHTRAFQREMCTLTAKLSLNIKDETRGLEKDLKYLRQLLQIRADEPSISWPVLLAKVDLPSILSPYHPESAEKFVEEYEQAVAFLKTFIQPVENNDGKKPIFVTDWDGTMKDYCSQYATNLQRFTRVSAVLTAGPLRGPGILDLTAMPIDGPVMFSGSWGREWWLSGKRVVHEDGISDEGFSALQRLGEEMKDLLHSSDYAPFALVGSGVQRKVDRLTLGVQTVCRHVTQELSSRYQNAVKERMHRVDPDSRVSGPFYCF</sequence>
<evidence type="ECO:0000256" key="1">
    <source>
        <dbReference type="SAM" id="MobiDB-lite"/>
    </source>
</evidence>
<organism evidence="6">
    <name type="scientific">Gongylonema pulchrum</name>
    <dbReference type="NCBI Taxonomy" id="637853"/>
    <lineage>
        <taxon>Eukaryota</taxon>
        <taxon>Metazoa</taxon>
        <taxon>Ecdysozoa</taxon>
        <taxon>Nematoda</taxon>
        <taxon>Chromadorea</taxon>
        <taxon>Rhabditida</taxon>
        <taxon>Spirurina</taxon>
        <taxon>Spiruromorpha</taxon>
        <taxon>Spiruroidea</taxon>
        <taxon>Gongylonematidae</taxon>
        <taxon>Gongylonema</taxon>
    </lineage>
</organism>
<dbReference type="InterPro" id="IPR049063">
    <property type="entry name" value="T6PP_C"/>
</dbReference>
<feature type="domain" description="Trehalose-6-phosphate phosphatase helical bundle" evidence="2">
    <location>
        <begin position="65"/>
        <end position="157"/>
    </location>
</feature>
<dbReference type="Pfam" id="PF18572">
    <property type="entry name" value="T6PP_N"/>
    <property type="match status" value="1"/>
</dbReference>
<dbReference type="AlphaFoldDB" id="A0A183DRV7"/>
<dbReference type="OrthoDB" id="5781377at2759"/>
<feature type="region of interest" description="Disordered" evidence="1">
    <location>
        <begin position="1"/>
        <end position="63"/>
    </location>
</feature>
<accession>A0A183DRV7</accession>
<feature type="compositionally biased region" description="Polar residues" evidence="1">
    <location>
        <begin position="36"/>
        <end position="63"/>
    </location>
</feature>
<dbReference type="Gene3D" id="1.20.58.1800">
    <property type="match status" value="1"/>
</dbReference>
<protein>
    <submittedName>
        <fullName evidence="6">T6PP_N domain-containing protein</fullName>
    </submittedName>
</protein>
<evidence type="ECO:0000259" key="3">
    <source>
        <dbReference type="Pfam" id="PF21141"/>
    </source>
</evidence>
<dbReference type="InterPro" id="IPR023214">
    <property type="entry name" value="HAD_sf"/>
</dbReference>
<dbReference type="Pfam" id="PF21141">
    <property type="entry name" value="T6PP_C"/>
    <property type="match status" value="1"/>
</dbReference>
<dbReference type="InterPro" id="IPR041064">
    <property type="entry name" value="T6PP_helical"/>
</dbReference>
<dbReference type="WBParaSite" id="GPUH_0001146201-mRNA-1">
    <property type="protein sequence ID" value="GPUH_0001146201-mRNA-1"/>
    <property type="gene ID" value="GPUH_0001146201"/>
</dbReference>
<reference evidence="4 5" key="2">
    <citation type="submission" date="2018-11" db="EMBL/GenBank/DDBJ databases">
        <authorList>
            <consortium name="Pathogen Informatics"/>
        </authorList>
    </citation>
    <scope>NUCLEOTIDE SEQUENCE [LARGE SCALE GENOMIC DNA]</scope>
</reference>
<evidence type="ECO:0000313" key="4">
    <source>
        <dbReference type="EMBL" id="VDN18795.1"/>
    </source>
</evidence>
<evidence type="ECO:0000313" key="6">
    <source>
        <dbReference type="WBParaSite" id="GPUH_0001146201-mRNA-1"/>
    </source>
</evidence>
<dbReference type="EMBL" id="UYRT01078562">
    <property type="protein sequence ID" value="VDN18795.1"/>
    <property type="molecule type" value="Genomic_DNA"/>
</dbReference>
<reference evidence="6" key="1">
    <citation type="submission" date="2016-06" db="UniProtKB">
        <authorList>
            <consortium name="WormBaseParasite"/>
        </authorList>
    </citation>
    <scope>IDENTIFICATION</scope>
</reference>
<name>A0A183DRV7_9BILA</name>
<feature type="domain" description="Trehalose-6-phosphate phosphatase C-terminal" evidence="3">
    <location>
        <begin position="212"/>
        <end position="362"/>
    </location>
</feature>
<keyword evidence="5" id="KW-1185">Reference proteome</keyword>
<evidence type="ECO:0000313" key="5">
    <source>
        <dbReference type="Proteomes" id="UP000271098"/>
    </source>
</evidence>
<dbReference type="Proteomes" id="UP000271098">
    <property type="component" value="Unassembled WGS sequence"/>
</dbReference>